<dbReference type="Pfam" id="PF12833">
    <property type="entry name" value="HTH_18"/>
    <property type="match status" value="1"/>
</dbReference>
<sequence>MVFSENPDGAVNAQVIGPSVRPRPMTVRAGDLSWGVDFEPHVVGRGVVKSDIIDGDLDLLTEIVGERWWFTLGGVRLPVPRHDELDAAVEHMADAGALELDPTVRTVLDGTEVDLSDRTVRRQFAQTTGLRRGQVAQIRRARRAFALLQQGMSPAEAAAAAGYADQAHMTRQLRILTGSTPGALPGRDGFSMS</sequence>
<evidence type="ECO:0000313" key="5">
    <source>
        <dbReference type="EMBL" id="MBY6321474.1"/>
    </source>
</evidence>
<protein>
    <submittedName>
        <fullName evidence="5">Helix-turn-helix domain-containing protein</fullName>
    </submittedName>
</protein>
<accession>A0ABS7NTZ9</accession>
<dbReference type="Proteomes" id="UP001520140">
    <property type="component" value="Unassembled WGS sequence"/>
</dbReference>
<evidence type="ECO:0000256" key="2">
    <source>
        <dbReference type="ARBA" id="ARBA00023125"/>
    </source>
</evidence>
<gene>
    <name evidence="5" type="ORF">HQ605_11615</name>
</gene>
<dbReference type="PROSITE" id="PS01124">
    <property type="entry name" value="HTH_ARAC_FAMILY_2"/>
    <property type="match status" value="1"/>
</dbReference>
<evidence type="ECO:0000256" key="3">
    <source>
        <dbReference type="ARBA" id="ARBA00023163"/>
    </source>
</evidence>
<dbReference type="SMART" id="SM00342">
    <property type="entry name" value="HTH_ARAC"/>
    <property type="match status" value="1"/>
</dbReference>
<evidence type="ECO:0000256" key="1">
    <source>
        <dbReference type="ARBA" id="ARBA00023015"/>
    </source>
</evidence>
<evidence type="ECO:0000313" key="6">
    <source>
        <dbReference type="Proteomes" id="UP001520140"/>
    </source>
</evidence>
<keyword evidence="6" id="KW-1185">Reference proteome</keyword>
<dbReference type="PANTHER" id="PTHR46796:SF15">
    <property type="entry name" value="BLL1074 PROTEIN"/>
    <property type="match status" value="1"/>
</dbReference>
<dbReference type="PANTHER" id="PTHR46796">
    <property type="entry name" value="HTH-TYPE TRANSCRIPTIONAL ACTIVATOR RHAS-RELATED"/>
    <property type="match status" value="1"/>
</dbReference>
<evidence type="ECO:0000259" key="4">
    <source>
        <dbReference type="PROSITE" id="PS01124"/>
    </source>
</evidence>
<keyword evidence="2" id="KW-0238">DNA-binding</keyword>
<dbReference type="RefSeq" id="WP_068103924.1">
    <property type="nucleotide sequence ID" value="NZ_JABUKE010000009.1"/>
</dbReference>
<dbReference type="InterPro" id="IPR009057">
    <property type="entry name" value="Homeodomain-like_sf"/>
</dbReference>
<organism evidence="5 6">
    <name type="scientific">Rhodococcoides kroppenstedtii</name>
    <dbReference type="NCBI Taxonomy" id="293050"/>
    <lineage>
        <taxon>Bacteria</taxon>
        <taxon>Bacillati</taxon>
        <taxon>Actinomycetota</taxon>
        <taxon>Actinomycetes</taxon>
        <taxon>Mycobacteriales</taxon>
        <taxon>Nocardiaceae</taxon>
        <taxon>Rhodococcoides</taxon>
    </lineage>
</organism>
<comment type="caution">
    <text evidence="5">The sequence shown here is derived from an EMBL/GenBank/DDBJ whole genome shotgun (WGS) entry which is preliminary data.</text>
</comment>
<keyword evidence="3" id="KW-0804">Transcription</keyword>
<name>A0ABS7NTZ9_9NOCA</name>
<reference evidence="5 6" key="1">
    <citation type="submission" date="2020-06" db="EMBL/GenBank/DDBJ databases">
        <title>Taxonomy, biology and ecology of Rhodococcus bacteria occurring in California pistachio and other woody hosts as revealed by genome sequence analyses.</title>
        <authorList>
            <person name="Gai Y."/>
            <person name="Riely B."/>
        </authorList>
    </citation>
    <scope>NUCLEOTIDE SEQUENCE [LARGE SCALE GENOMIC DNA]</scope>
    <source>
        <strain evidence="5 6">BP-284</strain>
    </source>
</reference>
<proteinExistence type="predicted"/>
<dbReference type="Gene3D" id="1.10.10.60">
    <property type="entry name" value="Homeodomain-like"/>
    <property type="match status" value="1"/>
</dbReference>
<dbReference type="InterPro" id="IPR050204">
    <property type="entry name" value="AraC_XylS_family_regulators"/>
</dbReference>
<dbReference type="SUPFAM" id="SSF46689">
    <property type="entry name" value="Homeodomain-like"/>
    <property type="match status" value="1"/>
</dbReference>
<keyword evidence="1" id="KW-0805">Transcription regulation</keyword>
<feature type="domain" description="HTH araC/xylS-type" evidence="4">
    <location>
        <begin position="112"/>
        <end position="187"/>
    </location>
</feature>
<dbReference type="EMBL" id="JABUKG010000011">
    <property type="protein sequence ID" value="MBY6321474.1"/>
    <property type="molecule type" value="Genomic_DNA"/>
</dbReference>
<dbReference type="InterPro" id="IPR018060">
    <property type="entry name" value="HTH_AraC"/>
</dbReference>